<keyword evidence="2" id="KW-1185">Reference proteome</keyword>
<evidence type="ECO:0000313" key="2">
    <source>
        <dbReference type="Proteomes" id="UP000188268"/>
    </source>
</evidence>
<proteinExistence type="predicted"/>
<dbReference type="EMBL" id="AWWV01014259">
    <property type="protein sequence ID" value="OMO58053.1"/>
    <property type="molecule type" value="Genomic_DNA"/>
</dbReference>
<reference evidence="1 2" key="1">
    <citation type="submission" date="2013-09" db="EMBL/GenBank/DDBJ databases">
        <title>Corchorus capsularis genome sequencing.</title>
        <authorList>
            <person name="Alam M."/>
            <person name="Haque M.S."/>
            <person name="Islam M.S."/>
            <person name="Emdad E.M."/>
            <person name="Islam M.M."/>
            <person name="Ahmed B."/>
            <person name="Halim A."/>
            <person name="Hossen Q.M.M."/>
            <person name="Hossain M.Z."/>
            <person name="Ahmed R."/>
            <person name="Khan M.M."/>
            <person name="Islam R."/>
            <person name="Rashid M.M."/>
            <person name="Khan S.A."/>
            <person name="Rahman M.S."/>
            <person name="Alam M."/>
        </authorList>
    </citation>
    <scope>NUCLEOTIDE SEQUENCE [LARGE SCALE GENOMIC DNA]</scope>
    <source>
        <strain evidence="2">cv. CVL-1</strain>
        <tissue evidence="1">Whole seedling</tissue>
    </source>
</reference>
<dbReference type="AlphaFoldDB" id="A0A1R3GIY8"/>
<protein>
    <submittedName>
        <fullName evidence="1">Uncharacterized protein</fullName>
    </submittedName>
</protein>
<organism evidence="1 2">
    <name type="scientific">Corchorus capsularis</name>
    <name type="common">Jute</name>
    <dbReference type="NCBI Taxonomy" id="210143"/>
    <lineage>
        <taxon>Eukaryota</taxon>
        <taxon>Viridiplantae</taxon>
        <taxon>Streptophyta</taxon>
        <taxon>Embryophyta</taxon>
        <taxon>Tracheophyta</taxon>
        <taxon>Spermatophyta</taxon>
        <taxon>Magnoliopsida</taxon>
        <taxon>eudicotyledons</taxon>
        <taxon>Gunneridae</taxon>
        <taxon>Pentapetalae</taxon>
        <taxon>rosids</taxon>
        <taxon>malvids</taxon>
        <taxon>Malvales</taxon>
        <taxon>Malvaceae</taxon>
        <taxon>Grewioideae</taxon>
        <taxon>Apeibeae</taxon>
        <taxon>Corchorus</taxon>
    </lineage>
</organism>
<dbReference type="Gramene" id="OMO58053">
    <property type="protein sequence ID" value="OMO58053"/>
    <property type="gene ID" value="CCACVL1_25602"/>
</dbReference>
<accession>A0A1R3GIY8</accession>
<dbReference type="Proteomes" id="UP000188268">
    <property type="component" value="Unassembled WGS sequence"/>
</dbReference>
<name>A0A1R3GIY8_COCAP</name>
<comment type="caution">
    <text evidence="1">The sequence shown here is derived from an EMBL/GenBank/DDBJ whole genome shotgun (WGS) entry which is preliminary data.</text>
</comment>
<gene>
    <name evidence="1" type="ORF">CCACVL1_25602</name>
</gene>
<evidence type="ECO:0000313" key="1">
    <source>
        <dbReference type="EMBL" id="OMO58053.1"/>
    </source>
</evidence>
<sequence>MSFDRVLSGVRQCHRAKCQLASYTAYNL</sequence>